<organism evidence="2 3">
    <name type="scientific">Enterobacillus tribolii</name>
    <dbReference type="NCBI Taxonomy" id="1487935"/>
    <lineage>
        <taxon>Bacteria</taxon>
        <taxon>Pseudomonadati</taxon>
        <taxon>Pseudomonadota</taxon>
        <taxon>Gammaproteobacteria</taxon>
        <taxon>Enterobacterales</taxon>
        <taxon>Hafniaceae</taxon>
        <taxon>Enterobacillus</taxon>
    </lineage>
</organism>
<feature type="transmembrane region" description="Helical" evidence="1">
    <location>
        <begin position="267"/>
        <end position="284"/>
    </location>
</feature>
<comment type="caution">
    <text evidence="2">The sequence shown here is derived from an EMBL/GenBank/DDBJ whole genome shotgun (WGS) entry which is preliminary data.</text>
</comment>
<dbReference type="GO" id="GO:0005886">
    <property type="term" value="C:plasma membrane"/>
    <property type="evidence" value="ECO:0007669"/>
    <property type="project" value="TreeGrafter"/>
</dbReference>
<feature type="transmembrane region" description="Helical" evidence="1">
    <location>
        <begin position="290"/>
        <end position="312"/>
    </location>
</feature>
<proteinExistence type="predicted"/>
<feature type="transmembrane region" description="Helical" evidence="1">
    <location>
        <begin position="71"/>
        <end position="91"/>
    </location>
</feature>
<feature type="transmembrane region" description="Helical" evidence="1">
    <location>
        <begin position="354"/>
        <end position="372"/>
    </location>
</feature>
<accession>A0A370QRM9</accession>
<dbReference type="Pfam" id="PF06779">
    <property type="entry name" value="MFS_4"/>
    <property type="match status" value="1"/>
</dbReference>
<protein>
    <submittedName>
        <fullName evidence="2">Putative MFS family arabinose efflux permease</fullName>
    </submittedName>
</protein>
<dbReference type="SUPFAM" id="SSF103473">
    <property type="entry name" value="MFS general substrate transporter"/>
    <property type="match status" value="1"/>
</dbReference>
<evidence type="ECO:0000313" key="2">
    <source>
        <dbReference type="EMBL" id="RDK91918.1"/>
    </source>
</evidence>
<feature type="transmembrane region" description="Helical" evidence="1">
    <location>
        <begin position="200"/>
        <end position="222"/>
    </location>
</feature>
<dbReference type="PANTHER" id="PTHR23537">
    <property type="match status" value="1"/>
</dbReference>
<gene>
    <name evidence="2" type="ORF">C8D90_10462</name>
</gene>
<keyword evidence="3" id="KW-1185">Reference proteome</keyword>
<dbReference type="InterPro" id="IPR036259">
    <property type="entry name" value="MFS_trans_sf"/>
</dbReference>
<sequence length="392" mass="40989">MAVRIALSGFLALVVAMGIGRFAFTPQVPLMIAEHQFDLTGAGIVAAANYLGYLAGAFDAMRARRRVEMRLWAGLWGAVLLTLLSACAGGIGGHLVIRFAIGCASGWAMVLVAAWTNERLGHFGKPALAAAVFAGPGAGIFISGMLAVAIGALQLDAAQAWLIYGVLALLLVAAISRFLPRGGELHRPESTPQPLVLTPMLKRLVWSYSLAGFGYILPATFLSQMAHARFPDSLFAQFVWPVFGAAAVAGIGLGILTRRWLLTRQRLALVLWVQALGVVAAETVPGVCGLALGAVLTGGGFLCVVQLSLQFGRELAPEHTRYMAGLLTTGYAVGQLAGPLLSAISTALTHRLEPALYIAAIALAVAGGLVFGRQRAPQAELAEISVEKSGGK</sequence>
<feature type="transmembrane region" description="Helical" evidence="1">
    <location>
        <begin position="127"/>
        <end position="155"/>
    </location>
</feature>
<dbReference type="EMBL" id="QRAP01000004">
    <property type="protein sequence ID" value="RDK91918.1"/>
    <property type="molecule type" value="Genomic_DNA"/>
</dbReference>
<feature type="transmembrane region" description="Helical" evidence="1">
    <location>
        <begin position="234"/>
        <end position="255"/>
    </location>
</feature>
<name>A0A370QRM9_9GAMM</name>
<dbReference type="RefSeq" id="WP_115458253.1">
    <property type="nucleotide sequence ID" value="NZ_QRAP01000004.1"/>
</dbReference>
<dbReference type="InterPro" id="IPR010645">
    <property type="entry name" value="MFS_4"/>
</dbReference>
<keyword evidence="1" id="KW-0472">Membrane</keyword>
<dbReference type="Proteomes" id="UP000254848">
    <property type="component" value="Unassembled WGS sequence"/>
</dbReference>
<reference evidence="2 3" key="1">
    <citation type="submission" date="2018-07" db="EMBL/GenBank/DDBJ databases">
        <title>Genomic Encyclopedia of Type Strains, Phase IV (KMG-IV): sequencing the most valuable type-strain genomes for metagenomic binning, comparative biology and taxonomic classification.</title>
        <authorList>
            <person name="Goeker M."/>
        </authorList>
    </citation>
    <scope>NUCLEOTIDE SEQUENCE [LARGE SCALE GENOMIC DNA]</scope>
    <source>
        <strain evidence="2 3">DSM 103736</strain>
    </source>
</reference>
<feature type="transmembrane region" description="Helical" evidence="1">
    <location>
        <begin position="97"/>
        <end position="115"/>
    </location>
</feature>
<feature type="transmembrane region" description="Helical" evidence="1">
    <location>
        <begin position="324"/>
        <end position="348"/>
    </location>
</feature>
<feature type="transmembrane region" description="Helical" evidence="1">
    <location>
        <begin position="161"/>
        <end position="179"/>
    </location>
</feature>
<keyword evidence="1" id="KW-0812">Transmembrane</keyword>
<dbReference type="PANTHER" id="PTHR23537:SF1">
    <property type="entry name" value="SUGAR TRANSPORTER"/>
    <property type="match status" value="1"/>
</dbReference>
<dbReference type="Gene3D" id="1.20.1250.20">
    <property type="entry name" value="MFS general substrate transporter like domains"/>
    <property type="match status" value="1"/>
</dbReference>
<feature type="transmembrane region" description="Helical" evidence="1">
    <location>
        <begin position="39"/>
        <end position="59"/>
    </location>
</feature>
<evidence type="ECO:0000256" key="1">
    <source>
        <dbReference type="SAM" id="Phobius"/>
    </source>
</evidence>
<keyword evidence="1" id="KW-1133">Transmembrane helix</keyword>
<dbReference type="OrthoDB" id="9797953at2"/>
<dbReference type="AlphaFoldDB" id="A0A370QRM9"/>
<evidence type="ECO:0000313" key="3">
    <source>
        <dbReference type="Proteomes" id="UP000254848"/>
    </source>
</evidence>